<keyword evidence="2" id="KW-0678">Repressor</keyword>
<dbReference type="PANTHER" id="PTHR16089">
    <property type="entry name" value="REST COREPRESSOR COREST PROTEIN-RELATED"/>
    <property type="match status" value="1"/>
</dbReference>
<comment type="caution">
    <text evidence="15">The sequence shown here is derived from an EMBL/GenBank/DDBJ whole genome shotgun (WGS) entry which is preliminary data.</text>
</comment>
<sequence length="588" mass="67904">EEEEDDGGMRGGEEVRSEPRGGDDEEDLAVDDENPEEDFDNSDEMPDIGGDAEEDENEADLLEDEDLPEGEEMEGEEQLDDEEDELKPLDYDGDEEEPLDDGEEGVMDEDDDEVHSRRSVRSSDAMMHHTEMHDDSSNDDEDEEEEEEDEEGAEYDYDDEEKHRSKEDHPTLLASSHEGIIHVGSEYQATIAETDGKSAREDEDRDTAMWLPPPGGLDEDGLMEFCEEAMGIYMLSFDRALYILQKNDYNFKQALETIASRKTIREEWADGDNLLFRQAFCLYGKNFARIRQTMPHRSMSSIIHHYYSTKKQQDYKSLIETKIEKSGFNDEGEHELEGGKCENCHEQVKRLFLIDESKQCNTCMLYFKLMLKMRPMPKEELPEGSGKRRGLKIPEDYMDIVDDFVTMAEQLPAVMDGPSPSKKGRVESVHMSVCVFQTEKTKVHQRMRDIEDEMMRCRARTVRIEHAIKQQRSDLADRTTFDKLKAQMEKEKLESERGRVRMQYTWTEQEKITAFHCFVRYGRDFEAVAEVLGTKTPDMVKSFYSDLKEDVDKIIDEAEEADAQTARQMDRNALLRVNTGPIVVVDLD</sequence>
<dbReference type="GO" id="GO:0005667">
    <property type="term" value="C:transcription regulator complex"/>
    <property type="evidence" value="ECO:0007669"/>
    <property type="project" value="TreeGrafter"/>
</dbReference>
<dbReference type="Gene3D" id="1.20.58.1880">
    <property type="match status" value="1"/>
</dbReference>
<reference evidence="15" key="1">
    <citation type="submission" date="2023-10" db="EMBL/GenBank/DDBJ databases">
        <title>Genome assembly of Pristionchus species.</title>
        <authorList>
            <person name="Yoshida K."/>
            <person name="Sommer R.J."/>
        </authorList>
    </citation>
    <scope>NUCLEOTIDE SEQUENCE</scope>
    <source>
        <strain evidence="15">RS5133</strain>
    </source>
</reference>
<keyword evidence="6" id="KW-0805">Transcription regulation</keyword>
<feature type="domain" description="SANT" evidence="14">
    <location>
        <begin position="263"/>
        <end position="314"/>
    </location>
</feature>
<dbReference type="EMBL" id="BTSY01000001">
    <property type="protein sequence ID" value="GMT09669.1"/>
    <property type="molecule type" value="Genomic_DNA"/>
</dbReference>
<dbReference type="Gene3D" id="1.10.10.60">
    <property type="entry name" value="Homeodomain-like"/>
    <property type="match status" value="1"/>
</dbReference>
<evidence type="ECO:0008006" key="17">
    <source>
        <dbReference type="Google" id="ProtNLM"/>
    </source>
</evidence>
<evidence type="ECO:0000259" key="14">
    <source>
        <dbReference type="PROSITE" id="PS51293"/>
    </source>
</evidence>
<keyword evidence="16" id="KW-1185">Reference proteome</keyword>
<keyword evidence="4 10" id="KW-0863">Zinc-finger</keyword>
<evidence type="ECO:0000256" key="2">
    <source>
        <dbReference type="ARBA" id="ARBA00022491"/>
    </source>
</evidence>
<feature type="compositionally biased region" description="Basic and acidic residues" evidence="11">
    <location>
        <begin position="7"/>
        <end position="22"/>
    </location>
</feature>
<dbReference type="PROSITE" id="PS50114">
    <property type="entry name" value="GATA_ZN_FINGER_2"/>
    <property type="match status" value="1"/>
</dbReference>
<evidence type="ECO:0000256" key="11">
    <source>
        <dbReference type="SAM" id="MobiDB-lite"/>
    </source>
</evidence>
<evidence type="ECO:0000256" key="4">
    <source>
        <dbReference type="ARBA" id="ARBA00022771"/>
    </source>
</evidence>
<evidence type="ECO:0000256" key="7">
    <source>
        <dbReference type="ARBA" id="ARBA00023125"/>
    </source>
</evidence>
<evidence type="ECO:0000256" key="10">
    <source>
        <dbReference type="PROSITE-ProRule" id="PRU00094"/>
    </source>
</evidence>
<accession>A0AAV5UVA9</accession>
<gene>
    <name evidence="15" type="ORF">PFISCL1PPCAC_966</name>
</gene>
<dbReference type="Pfam" id="PF01448">
    <property type="entry name" value="ELM2"/>
    <property type="match status" value="1"/>
</dbReference>
<feature type="region of interest" description="Disordered" evidence="11">
    <location>
        <begin position="193"/>
        <end position="214"/>
    </location>
</feature>
<dbReference type="PROSITE" id="PS51293">
    <property type="entry name" value="SANT"/>
    <property type="match status" value="2"/>
</dbReference>
<evidence type="ECO:0000313" key="15">
    <source>
        <dbReference type="EMBL" id="GMT09669.1"/>
    </source>
</evidence>
<name>A0AAV5UVA9_9BILA</name>
<feature type="domain" description="GATA-type" evidence="12">
    <location>
        <begin position="335"/>
        <end position="389"/>
    </location>
</feature>
<keyword evidence="7" id="KW-0238">DNA-binding</keyword>
<feature type="non-terminal residue" evidence="15">
    <location>
        <position position="1"/>
    </location>
</feature>
<dbReference type="GO" id="GO:0006357">
    <property type="term" value="P:regulation of transcription by RNA polymerase II"/>
    <property type="evidence" value="ECO:0007669"/>
    <property type="project" value="TreeGrafter"/>
</dbReference>
<dbReference type="PROSITE" id="PS51156">
    <property type="entry name" value="ELM2"/>
    <property type="match status" value="1"/>
</dbReference>
<dbReference type="InterPro" id="IPR001005">
    <property type="entry name" value="SANT/Myb"/>
</dbReference>
<dbReference type="SMART" id="SM01189">
    <property type="entry name" value="ELM2"/>
    <property type="match status" value="1"/>
</dbReference>
<dbReference type="InterPro" id="IPR051066">
    <property type="entry name" value="Trans_reg/Corepressor"/>
</dbReference>
<dbReference type="CDD" id="cd00167">
    <property type="entry name" value="SANT"/>
    <property type="match status" value="1"/>
</dbReference>
<keyword evidence="8" id="KW-0804">Transcription</keyword>
<evidence type="ECO:0000259" key="12">
    <source>
        <dbReference type="PROSITE" id="PS50114"/>
    </source>
</evidence>
<evidence type="ECO:0000313" key="16">
    <source>
        <dbReference type="Proteomes" id="UP001432322"/>
    </source>
</evidence>
<dbReference type="Pfam" id="PF00249">
    <property type="entry name" value="Myb_DNA-binding"/>
    <property type="match status" value="1"/>
</dbReference>
<keyword evidence="3" id="KW-0479">Metal-binding</keyword>
<protein>
    <recommendedName>
        <fullName evidence="17">SANT domain-containing protein</fullName>
    </recommendedName>
</protein>
<dbReference type="PANTHER" id="PTHR16089:SF28">
    <property type="entry name" value="REST COREPRESSOR"/>
    <property type="match status" value="1"/>
</dbReference>
<keyword evidence="9" id="KW-0539">Nucleus</keyword>
<feature type="domain" description="SANT" evidence="14">
    <location>
        <begin position="506"/>
        <end position="552"/>
    </location>
</feature>
<dbReference type="GO" id="GO:0008270">
    <property type="term" value="F:zinc ion binding"/>
    <property type="evidence" value="ECO:0007669"/>
    <property type="project" value="UniProtKB-KW"/>
</dbReference>
<dbReference type="GO" id="GO:0003714">
    <property type="term" value="F:transcription corepressor activity"/>
    <property type="evidence" value="ECO:0007669"/>
    <property type="project" value="TreeGrafter"/>
</dbReference>
<evidence type="ECO:0000256" key="1">
    <source>
        <dbReference type="ARBA" id="ARBA00004123"/>
    </source>
</evidence>
<feature type="region of interest" description="Disordered" evidence="11">
    <location>
        <begin position="1"/>
        <end position="180"/>
    </location>
</feature>
<feature type="compositionally biased region" description="Acidic residues" evidence="11">
    <location>
        <begin position="137"/>
        <end position="159"/>
    </location>
</feature>
<feature type="compositionally biased region" description="Acidic residues" evidence="11">
    <location>
        <begin position="23"/>
        <end position="113"/>
    </location>
</feature>
<organism evidence="15 16">
    <name type="scientific">Pristionchus fissidentatus</name>
    <dbReference type="NCBI Taxonomy" id="1538716"/>
    <lineage>
        <taxon>Eukaryota</taxon>
        <taxon>Metazoa</taxon>
        <taxon>Ecdysozoa</taxon>
        <taxon>Nematoda</taxon>
        <taxon>Chromadorea</taxon>
        <taxon>Rhabditida</taxon>
        <taxon>Rhabditina</taxon>
        <taxon>Diplogasteromorpha</taxon>
        <taxon>Diplogasteroidea</taxon>
        <taxon>Neodiplogasteridae</taxon>
        <taxon>Pristionchus</taxon>
    </lineage>
</organism>
<dbReference type="GO" id="GO:0043565">
    <property type="term" value="F:sequence-specific DNA binding"/>
    <property type="evidence" value="ECO:0007669"/>
    <property type="project" value="InterPro"/>
</dbReference>
<dbReference type="AlphaFoldDB" id="A0AAV5UVA9"/>
<dbReference type="InterPro" id="IPR017884">
    <property type="entry name" value="SANT_dom"/>
</dbReference>
<evidence type="ECO:0000256" key="6">
    <source>
        <dbReference type="ARBA" id="ARBA00023015"/>
    </source>
</evidence>
<evidence type="ECO:0000256" key="8">
    <source>
        <dbReference type="ARBA" id="ARBA00023163"/>
    </source>
</evidence>
<evidence type="ECO:0000256" key="9">
    <source>
        <dbReference type="ARBA" id="ARBA00023242"/>
    </source>
</evidence>
<dbReference type="FunFam" id="1.10.10.60:FF:000012">
    <property type="entry name" value="Metastasis-associated 1 family, member 3"/>
    <property type="match status" value="1"/>
</dbReference>
<feature type="compositionally biased region" description="Basic and acidic residues" evidence="11">
    <location>
        <begin position="126"/>
        <end position="136"/>
    </location>
</feature>
<evidence type="ECO:0000256" key="5">
    <source>
        <dbReference type="ARBA" id="ARBA00022833"/>
    </source>
</evidence>
<dbReference type="SMART" id="SM00717">
    <property type="entry name" value="SANT"/>
    <property type="match status" value="2"/>
</dbReference>
<feature type="compositionally biased region" description="Basic and acidic residues" evidence="11">
    <location>
        <begin position="160"/>
        <end position="170"/>
    </location>
</feature>
<keyword evidence="5" id="KW-0862">Zinc</keyword>
<feature type="domain" description="ELM2" evidence="13">
    <location>
        <begin position="179"/>
        <end position="262"/>
    </location>
</feature>
<proteinExistence type="predicted"/>
<dbReference type="InterPro" id="IPR009057">
    <property type="entry name" value="Homeodomain-like_sf"/>
</dbReference>
<dbReference type="SUPFAM" id="SSF46689">
    <property type="entry name" value="Homeodomain-like"/>
    <property type="match status" value="2"/>
</dbReference>
<evidence type="ECO:0000259" key="13">
    <source>
        <dbReference type="PROSITE" id="PS51156"/>
    </source>
</evidence>
<dbReference type="InterPro" id="IPR000679">
    <property type="entry name" value="Znf_GATA"/>
</dbReference>
<comment type="subcellular location">
    <subcellularLocation>
        <location evidence="1">Nucleus</location>
    </subcellularLocation>
</comment>
<dbReference type="GO" id="GO:0000118">
    <property type="term" value="C:histone deacetylase complex"/>
    <property type="evidence" value="ECO:0007669"/>
    <property type="project" value="TreeGrafter"/>
</dbReference>
<evidence type="ECO:0000256" key="3">
    <source>
        <dbReference type="ARBA" id="ARBA00022723"/>
    </source>
</evidence>
<dbReference type="Proteomes" id="UP001432322">
    <property type="component" value="Unassembled WGS sequence"/>
</dbReference>
<dbReference type="InterPro" id="IPR000949">
    <property type="entry name" value="ELM2_dom"/>
</dbReference>